<dbReference type="PANTHER" id="PTHR48053:SF151">
    <property type="entry name" value="OS02G0216000 PROTEIN"/>
    <property type="match status" value="1"/>
</dbReference>
<dbReference type="Pfam" id="PF08263">
    <property type="entry name" value="LRRNT_2"/>
    <property type="match status" value="1"/>
</dbReference>
<keyword evidence="16 23" id="KW-0472">Membrane</keyword>
<feature type="signal peptide" evidence="24">
    <location>
        <begin position="1"/>
        <end position="23"/>
    </location>
</feature>
<dbReference type="PROSITE" id="PS50011">
    <property type="entry name" value="PROTEIN_KINASE_DOM"/>
    <property type="match status" value="1"/>
</dbReference>
<reference evidence="27" key="2">
    <citation type="submission" date="2021-01" db="EMBL/GenBank/DDBJ databases">
        <authorList>
            <person name="Lovell J.T."/>
            <person name="Bentley N."/>
            <person name="Bhattarai G."/>
            <person name="Jenkins J.W."/>
            <person name="Sreedasyam A."/>
            <person name="Alarcon Y."/>
            <person name="Bock C."/>
            <person name="Boston L."/>
            <person name="Carlson J."/>
            <person name="Cervantes K."/>
            <person name="Clermont K."/>
            <person name="Krom N."/>
            <person name="Kubenka K."/>
            <person name="Mamidi S."/>
            <person name="Mattison C."/>
            <person name="Monteros M."/>
            <person name="Pisani C."/>
            <person name="Plott C."/>
            <person name="Rajasekar S."/>
            <person name="Rhein H.S."/>
            <person name="Rohla C."/>
            <person name="Song M."/>
            <person name="Hilaire R.S."/>
            <person name="Shu S."/>
            <person name="Wells L."/>
            <person name="Wang X."/>
            <person name="Webber J."/>
            <person name="Heerema R.J."/>
            <person name="Klein P."/>
            <person name="Conner P."/>
            <person name="Grauke L."/>
            <person name="Grimwood J."/>
            <person name="Schmutz J."/>
            <person name="Randall J.J."/>
        </authorList>
    </citation>
    <scope>NUCLEOTIDE SEQUENCE</scope>
    <source>
        <tissue evidence="27">Leaf</tissue>
    </source>
</reference>
<evidence type="ECO:0000256" key="14">
    <source>
        <dbReference type="ARBA" id="ARBA00022840"/>
    </source>
</evidence>
<dbReference type="InterPro" id="IPR051716">
    <property type="entry name" value="Plant_RL_S/T_kinase"/>
</dbReference>
<dbReference type="EMBL" id="CM031839">
    <property type="protein sequence ID" value="KAG6674003.1"/>
    <property type="molecule type" value="Genomic_DNA"/>
</dbReference>
<evidence type="ECO:0000259" key="25">
    <source>
        <dbReference type="PROSITE" id="PS50011"/>
    </source>
</evidence>
<comment type="subcellular location">
    <subcellularLocation>
        <location evidence="1">Cell membrane</location>
        <topology evidence="1">Single-pass membrane protein</topology>
    </subcellularLocation>
    <subcellularLocation>
        <location evidence="2">Membrane</location>
        <topology evidence="2">Single-pass type I membrane protein</topology>
    </subcellularLocation>
</comment>
<sequence length="1013" mass="112152">MKKKYHSPLMFLTLFLICQIILCHNMSMVRAQLDATTDKQALLSFKSLVSDPQSTLSQWNVDSSHCNWPGVNCTNNGARVRYLLLNGHGFIGIIPPQLSNLTSLQILDLSENSFFGHIPSEFSQLVNLQILDLAVNSINGTIPPELGNLHRLKKVDLSRNSLSGAIPTTFGFLPNLTWLLIAENQLSGKIPAELGHLQNLLVLQLYWNQLTGEIPFSIYNMSSLVYLSLTKNMLSGKLPSNMGHDLPRLTELYLANNKLEGPIPSSLCNASQMQIIDLSINRFSGSLPLLGNLKNLTLLNLGYNRLSSTTELNFQAFGSLTNCTKMELLNVESNELGGELPLSVSNLSPNLQEFFIGENFFTGGFPQGFEKYQNLSSLYIQNNYFQGEIPSSIGKLKQLQSLMVDRNELFGEIPDIFRNLTQLYVLDMSDNQLSGRFPSSLAYCQHLSLLYLAGNKLTGSITKNIPSSLRELLLARNLFTGSLPMEIGNLKQLEVLDVSGNLLSGNITTEITKCLSLRNLSMARNNLTGSIPSSLGELTPLESLDLSSNKLSGPIPKELENLEVLKTLNLSFNQLEGQIPRNSVFVNLTWNSLQGNYKLCGFNQEAAEKLRVNICASNSHLLPKILIPISCFLALVCAICCFFWALITRKNKNSGDKKRSSSEIIRSLPMLSYFEIQRATNGFAVENLIGKGGFGTVYKAVFENTGKFGVNTISAVKVLDLGQSRASKSFDIECEVLRNIRHRNLVKVFTSCSSIDHIGADFKALIMEFMSNGNLDKWLYPGDIESGLFLTLTQRLNIAIDVASALDYLHHHCEPPIVHCDLKPGNVLLDENMVAHVGDFGLARFLLQNPQQNEISTIGLKGSIGYIAPEYGQGGKASTSGDVYSFGILLLEMFIAKKPTNEMFKEGLNLNKYASTMQEKKITDIVDPRLFKDNENYTQNSNTSTNTSNFTGSESSNNNINNNSNHCWFHRSEECAAAAIRLGLSCAAHSTKDRLTMGEALTRLQELMKFLVG</sequence>
<proteinExistence type="inferred from homology"/>
<dbReference type="InterPro" id="IPR003591">
    <property type="entry name" value="Leu-rich_rpt_typical-subtyp"/>
</dbReference>
<dbReference type="FunFam" id="3.80.10.10:FF:000101">
    <property type="entry name" value="LRR receptor-like serine/threonine-protein kinase ERECTA"/>
    <property type="match status" value="1"/>
</dbReference>
<keyword evidence="28" id="KW-1185">Reference proteome</keyword>
<feature type="transmembrane region" description="Helical" evidence="23">
    <location>
        <begin position="625"/>
        <end position="647"/>
    </location>
</feature>
<evidence type="ECO:0000313" key="28">
    <source>
        <dbReference type="Proteomes" id="UP000811609"/>
    </source>
</evidence>
<evidence type="ECO:0000256" key="1">
    <source>
        <dbReference type="ARBA" id="ARBA00004162"/>
    </source>
</evidence>
<evidence type="ECO:0000256" key="3">
    <source>
        <dbReference type="ARBA" id="ARBA00008684"/>
    </source>
</evidence>
<dbReference type="SMART" id="SM00369">
    <property type="entry name" value="LRR_TYP"/>
    <property type="match status" value="12"/>
</dbReference>
<evidence type="ECO:0000256" key="11">
    <source>
        <dbReference type="ARBA" id="ARBA00022737"/>
    </source>
</evidence>
<dbReference type="Pfam" id="PF13855">
    <property type="entry name" value="LRR_8"/>
    <property type="match status" value="1"/>
</dbReference>
<keyword evidence="18" id="KW-0325">Glycoprotein</keyword>
<feature type="domain" description="Protein kinase" evidence="25">
    <location>
        <begin position="683"/>
        <end position="1011"/>
    </location>
</feature>
<dbReference type="AlphaFoldDB" id="A0A8T1N7S6"/>
<dbReference type="Pfam" id="PF23598">
    <property type="entry name" value="LRR_14"/>
    <property type="match status" value="1"/>
</dbReference>
<name>A0A8T1N7S6_CARIL</name>
<keyword evidence="13" id="KW-0418">Kinase</keyword>
<evidence type="ECO:0000256" key="24">
    <source>
        <dbReference type="SAM" id="SignalP"/>
    </source>
</evidence>
<feature type="region of interest" description="Disordered" evidence="22">
    <location>
        <begin position="934"/>
        <end position="957"/>
    </location>
</feature>
<dbReference type="FunFam" id="3.80.10.10:FF:000288">
    <property type="entry name" value="LRR receptor-like serine/threonine-protein kinase EFR"/>
    <property type="match status" value="1"/>
</dbReference>
<evidence type="ECO:0000256" key="23">
    <source>
        <dbReference type="SAM" id="Phobius"/>
    </source>
</evidence>
<dbReference type="SMART" id="SM00220">
    <property type="entry name" value="S_TKc"/>
    <property type="match status" value="1"/>
</dbReference>
<dbReference type="EMBL" id="CM031839">
    <property type="protein sequence ID" value="KAG6674004.1"/>
    <property type="molecule type" value="Genomic_DNA"/>
</dbReference>
<keyword evidence="7" id="KW-0433">Leucine-rich repeat</keyword>
<evidence type="ECO:0000256" key="6">
    <source>
        <dbReference type="ARBA" id="ARBA00022527"/>
    </source>
</evidence>
<dbReference type="InterPro" id="IPR017441">
    <property type="entry name" value="Protein_kinase_ATP_BS"/>
</dbReference>
<dbReference type="GO" id="GO:0005524">
    <property type="term" value="F:ATP binding"/>
    <property type="evidence" value="ECO:0007669"/>
    <property type="project" value="UniProtKB-UniRule"/>
</dbReference>
<evidence type="ECO:0000256" key="4">
    <source>
        <dbReference type="ARBA" id="ARBA00012513"/>
    </source>
</evidence>
<keyword evidence="9 23" id="KW-0812">Transmembrane</keyword>
<dbReference type="EMBL" id="CM031823">
    <property type="protein sequence ID" value="KAG6626052.1"/>
    <property type="molecule type" value="Genomic_DNA"/>
</dbReference>
<comment type="catalytic activity">
    <reaction evidence="19">
        <text>L-threonyl-[protein] + ATP = O-phospho-L-threonyl-[protein] + ADP + H(+)</text>
        <dbReference type="Rhea" id="RHEA:46608"/>
        <dbReference type="Rhea" id="RHEA-COMP:11060"/>
        <dbReference type="Rhea" id="RHEA-COMP:11605"/>
        <dbReference type="ChEBI" id="CHEBI:15378"/>
        <dbReference type="ChEBI" id="CHEBI:30013"/>
        <dbReference type="ChEBI" id="CHEBI:30616"/>
        <dbReference type="ChEBI" id="CHEBI:61977"/>
        <dbReference type="ChEBI" id="CHEBI:456216"/>
        <dbReference type="EC" id="2.7.11.1"/>
    </reaction>
</comment>
<dbReference type="EC" id="2.7.11.1" evidence="4"/>
<dbReference type="PROSITE" id="PS00108">
    <property type="entry name" value="PROTEIN_KINASE_ST"/>
    <property type="match status" value="1"/>
</dbReference>
<keyword evidence="17" id="KW-0675">Receptor</keyword>
<dbReference type="InterPro" id="IPR013210">
    <property type="entry name" value="LRR_N_plant-typ"/>
</dbReference>
<evidence type="ECO:0000256" key="21">
    <source>
        <dbReference type="PROSITE-ProRule" id="PRU10141"/>
    </source>
</evidence>
<dbReference type="InterPro" id="IPR055414">
    <property type="entry name" value="LRR_R13L4/SHOC2-like"/>
</dbReference>
<reference evidence="26" key="1">
    <citation type="submission" date="2020-12" db="EMBL/GenBank/DDBJ databases">
        <title>WGS assembly of Carya illinoinensis cv. Pawnee.</title>
        <authorList>
            <person name="Platts A."/>
            <person name="Shu S."/>
            <person name="Wright S."/>
            <person name="Barry K."/>
            <person name="Edger P."/>
            <person name="Pires J.C."/>
            <person name="Schmutz J."/>
        </authorList>
    </citation>
    <scope>NUCLEOTIDE SEQUENCE</scope>
    <source>
        <tissue evidence="26">Leaf</tissue>
    </source>
</reference>
<dbReference type="PROSITE" id="PS51450">
    <property type="entry name" value="LRR"/>
    <property type="match status" value="1"/>
</dbReference>
<evidence type="ECO:0000256" key="2">
    <source>
        <dbReference type="ARBA" id="ARBA00004479"/>
    </source>
</evidence>
<evidence type="ECO:0000256" key="5">
    <source>
        <dbReference type="ARBA" id="ARBA00022475"/>
    </source>
</evidence>
<feature type="binding site" evidence="21">
    <location>
        <position position="717"/>
    </location>
    <ligand>
        <name>ATP</name>
        <dbReference type="ChEBI" id="CHEBI:30616"/>
    </ligand>
</feature>
<dbReference type="Pfam" id="PF00560">
    <property type="entry name" value="LRR_1"/>
    <property type="match status" value="4"/>
</dbReference>
<evidence type="ECO:0000256" key="18">
    <source>
        <dbReference type="ARBA" id="ARBA00023180"/>
    </source>
</evidence>
<dbReference type="InterPro" id="IPR008271">
    <property type="entry name" value="Ser/Thr_kinase_AS"/>
</dbReference>
<keyword evidence="8" id="KW-0808">Transferase</keyword>
<evidence type="ECO:0000256" key="12">
    <source>
        <dbReference type="ARBA" id="ARBA00022741"/>
    </source>
</evidence>
<dbReference type="GO" id="GO:0005886">
    <property type="term" value="C:plasma membrane"/>
    <property type="evidence" value="ECO:0007669"/>
    <property type="project" value="UniProtKB-SubCell"/>
</dbReference>
<evidence type="ECO:0000313" key="26">
    <source>
        <dbReference type="EMBL" id="KAG6626052.1"/>
    </source>
</evidence>
<evidence type="ECO:0000256" key="13">
    <source>
        <dbReference type="ARBA" id="ARBA00022777"/>
    </source>
</evidence>
<evidence type="ECO:0000256" key="15">
    <source>
        <dbReference type="ARBA" id="ARBA00022989"/>
    </source>
</evidence>
<protein>
    <recommendedName>
        <fullName evidence="4">non-specific serine/threonine protein kinase</fullName>
        <ecNumber evidence="4">2.7.11.1</ecNumber>
    </recommendedName>
</protein>
<dbReference type="FunFam" id="3.80.10.10:FF:000383">
    <property type="entry name" value="Leucine-rich repeat receptor protein kinase EMS1"/>
    <property type="match status" value="1"/>
</dbReference>
<feature type="chain" id="PRO_5035893822" description="non-specific serine/threonine protein kinase" evidence="24">
    <location>
        <begin position="24"/>
        <end position="1013"/>
    </location>
</feature>
<keyword evidence="11" id="KW-0677">Repeat</keyword>
<dbReference type="Proteomes" id="UP000811246">
    <property type="component" value="Chromosome 15"/>
</dbReference>
<feature type="compositionally biased region" description="Low complexity" evidence="22">
    <location>
        <begin position="936"/>
        <end position="957"/>
    </location>
</feature>
<keyword evidence="10 24" id="KW-0732">Signal</keyword>
<comment type="similarity">
    <text evidence="3">Belongs to the protein kinase superfamily. Ser/Thr protein kinase family.</text>
</comment>
<dbReference type="PANTHER" id="PTHR48053">
    <property type="entry name" value="LEUCINE RICH REPEAT FAMILY PROTEIN, EXPRESSED"/>
    <property type="match status" value="1"/>
</dbReference>
<evidence type="ECO:0000256" key="8">
    <source>
        <dbReference type="ARBA" id="ARBA00022679"/>
    </source>
</evidence>
<keyword evidence="12 21" id="KW-0547">Nucleotide-binding</keyword>
<evidence type="ECO:0000256" key="22">
    <source>
        <dbReference type="SAM" id="MobiDB-lite"/>
    </source>
</evidence>
<evidence type="ECO:0000256" key="7">
    <source>
        <dbReference type="ARBA" id="ARBA00022614"/>
    </source>
</evidence>
<keyword evidence="14 21" id="KW-0067">ATP-binding</keyword>
<accession>A0A8T1N7S6</accession>
<dbReference type="InterPro" id="IPR000719">
    <property type="entry name" value="Prot_kinase_dom"/>
</dbReference>
<keyword evidence="15 23" id="KW-1133">Transmembrane helix</keyword>
<comment type="caution">
    <text evidence="26">The sequence shown here is derived from an EMBL/GenBank/DDBJ whole genome shotgun (WGS) entry which is preliminary data.</text>
</comment>
<dbReference type="GO" id="GO:0004674">
    <property type="term" value="F:protein serine/threonine kinase activity"/>
    <property type="evidence" value="ECO:0007669"/>
    <property type="project" value="UniProtKB-KW"/>
</dbReference>
<keyword evidence="5" id="KW-1003">Cell membrane</keyword>
<gene>
    <name evidence="26" type="ORF">CIPAW_15G020100</name>
    <name evidence="27" type="ORF">I3842_15G020500</name>
</gene>
<dbReference type="Pfam" id="PF00069">
    <property type="entry name" value="Pkinase"/>
    <property type="match status" value="1"/>
</dbReference>
<evidence type="ECO:0000256" key="19">
    <source>
        <dbReference type="ARBA" id="ARBA00047899"/>
    </source>
</evidence>
<evidence type="ECO:0000256" key="20">
    <source>
        <dbReference type="ARBA" id="ARBA00048679"/>
    </source>
</evidence>
<organism evidence="26 28">
    <name type="scientific">Carya illinoinensis</name>
    <name type="common">Pecan</name>
    <dbReference type="NCBI Taxonomy" id="32201"/>
    <lineage>
        <taxon>Eukaryota</taxon>
        <taxon>Viridiplantae</taxon>
        <taxon>Streptophyta</taxon>
        <taxon>Embryophyta</taxon>
        <taxon>Tracheophyta</taxon>
        <taxon>Spermatophyta</taxon>
        <taxon>Magnoliopsida</taxon>
        <taxon>eudicotyledons</taxon>
        <taxon>Gunneridae</taxon>
        <taxon>Pentapetalae</taxon>
        <taxon>rosids</taxon>
        <taxon>fabids</taxon>
        <taxon>Fagales</taxon>
        <taxon>Juglandaceae</taxon>
        <taxon>Carya</taxon>
    </lineage>
</organism>
<dbReference type="InterPro" id="IPR001611">
    <property type="entry name" value="Leu-rich_rpt"/>
</dbReference>
<dbReference type="PROSITE" id="PS00107">
    <property type="entry name" value="PROTEIN_KINASE_ATP"/>
    <property type="match status" value="1"/>
</dbReference>
<comment type="catalytic activity">
    <reaction evidence="20">
        <text>L-seryl-[protein] + ATP = O-phospho-L-seryl-[protein] + ADP + H(+)</text>
        <dbReference type="Rhea" id="RHEA:17989"/>
        <dbReference type="Rhea" id="RHEA-COMP:9863"/>
        <dbReference type="Rhea" id="RHEA-COMP:11604"/>
        <dbReference type="ChEBI" id="CHEBI:15378"/>
        <dbReference type="ChEBI" id="CHEBI:29999"/>
        <dbReference type="ChEBI" id="CHEBI:30616"/>
        <dbReference type="ChEBI" id="CHEBI:83421"/>
        <dbReference type="ChEBI" id="CHEBI:456216"/>
        <dbReference type="EC" id="2.7.11.1"/>
    </reaction>
</comment>
<dbReference type="SMART" id="SM00365">
    <property type="entry name" value="LRR_SD22"/>
    <property type="match status" value="6"/>
</dbReference>
<evidence type="ECO:0000256" key="16">
    <source>
        <dbReference type="ARBA" id="ARBA00023136"/>
    </source>
</evidence>
<evidence type="ECO:0000313" key="27">
    <source>
        <dbReference type="EMBL" id="KAG6674003.1"/>
    </source>
</evidence>
<dbReference type="Proteomes" id="UP000811609">
    <property type="component" value="Chromosome 15"/>
</dbReference>
<evidence type="ECO:0000256" key="17">
    <source>
        <dbReference type="ARBA" id="ARBA00023170"/>
    </source>
</evidence>
<keyword evidence="6" id="KW-0723">Serine/threonine-protein kinase</keyword>
<evidence type="ECO:0000256" key="10">
    <source>
        <dbReference type="ARBA" id="ARBA00022729"/>
    </source>
</evidence>
<evidence type="ECO:0000256" key="9">
    <source>
        <dbReference type="ARBA" id="ARBA00022692"/>
    </source>
</evidence>